<dbReference type="Pfam" id="PF16822">
    <property type="entry name" value="ALGX"/>
    <property type="match status" value="1"/>
</dbReference>
<reference evidence="8 9" key="1">
    <citation type="submission" date="2018-05" db="EMBL/GenBank/DDBJ databases">
        <title>Rhodobacteraceae gen. nov., sp. nov. isolated from sea water.</title>
        <authorList>
            <person name="Ren Y."/>
        </authorList>
    </citation>
    <scope>NUCLEOTIDE SEQUENCE [LARGE SCALE GENOMIC DNA]</scope>
    <source>
        <strain evidence="8 9">TG-679</strain>
    </source>
</reference>
<dbReference type="GO" id="GO:0016740">
    <property type="term" value="F:transferase activity"/>
    <property type="evidence" value="ECO:0007669"/>
    <property type="project" value="UniProtKB-KW"/>
</dbReference>
<keyword evidence="6" id="KW-0016">Alginate biosynthesis</keyword>
<dbReference type="GO" id="GO:0042597">
    <property type="term" value="C:periplasmic space"/>
    <property type="evidence" value="ECO:0007669"/>
    <property type="project" value="UniProtKB-SubCell"/>
</dbReference>
<protein>
    <recommendedName>
        <fullName evidence="7">AlgX/AlgJ SGNH hydrolase-like domain-containing protein</fullName>
    </recommendedName>
</protein>
<sequence length="363" mass="39101">MPSSISSSEASGRFSPLRAVVFTVLLLSLLKGSAWLTRDAVIPIMPTRLEAVRRIGTLEHDSVSLGASYNVDVRHDLLGLRNVPLWLPVADLFETAALFEQIVKAGAAPAYAFIMLDPYQMYQDNGARDDWRMLNPASRDAAHGLLSVLAPFLPIDGDRAGWLEALFLPPRGIPPTALIRHLLPVPGRIEVPDRSPFARFEFNKVPDPAVPEHAREVADFVTPIIIGSVRADPMILERTSAELGRIADLAAAEGIELVVVVGIPLVARYRAELAARMIAAGLAQQVDLTQAIARATQTLEAAGATVIPLSAVWDTGADDQRTEWFADNRHLTAAGAAIFTRRLAPLLPAAGGGLLPQYPEGSD</sequence>
<dbReference type="UniPathway" id="UPA00286"/>
<dbReference type="InterPro" id="IPR036514">
    <property type="entry name" value="SGNH_hydro_sf"/>
</dbReference>
<evidence type="ECO:0000256" key="3">
    <source>
        <dbReference type="ARBA" id="ARBA00022679"/>
    </source>
</evidence>
<feature type="domain" description="AlgX/AlgJ SGNH hydrolase-like" evidence="7">
    <location>
        <begin position="236"/>
        <end position="350"/>
    </location>
</feature>
<comment type="pathway">
    <text evidence="2">Glycan biosynthesis; alginate biosynthesis.</text>
</comment>
<organism evidence="8 9">
    <name type="scientific">Meridianimarinicoccus roseus</name>
    <dbReference type="NCBI Taxonomy" id="2072018"/>
    <lineage>
        <taxon>Bacteria</taxon>
        <taxon>Pseudomonadati</taxon>
        <taxon>Pseudomonadota</taxon>
        <taxon>Alphaproteobacteria</taxon>
        <taxon>Rhodobacterales</taxon>
        <taxon>Paracoccaceae</taxon>
        <taxon>Meridianimarinicoccus</taxon>
    </lineage>
</organism>
<evidence type="ECO:0000313" key="8">
    <source>
        <dbReference type="EMBL" id="PWR04556.1"/>
    </source>
</evidence>
<evidence type="ECO:0000256" key="2">
    <source>
        <dbReference type="ARBA" id="ARBA00005182"/>
    </source>
</evidence>
<dbReference type="AlphaFoldDB" id="A0A2V2LMX6"/>
<evidence type="ECO:0000313" key="9">
    <source>
        <dbReference type="Proteomes" id="UP000245680"/>
    </source>
</evidence>
<evidence type="ECO:0000256" key="6">
    <source>
        <dbReference type="ARBA" id="ARBA00022841"/>
    </source>
</evidence>
<evidence type="ECO:0000259" key="7">
    <source>
        <dbReference type="Pfam" id="PF16822"/>
    </source>
</evidence>
<evidence type="ECO:0000256" key="5">
    <source>
        <dbReference type="ARBA" id="ARBA00022764"/>
    </source>
</evidence>
<dbReference type="Proteomes" id="UP000245680">
    <property type="component" value="Unassembled WGS sequence"/>
</dbReference>
<accession>A0A2V2LMX6</accession>
<evidence type="ECO:0000256" key="1">
    <source>
        <dbReference type="ARBA" id="ARBA00004418"/>
    </source>
</evidence>
<name>A0A2V2LMX6_9RHOB</name>
<proteinExistence type="predicted"/>
<dbReference type="Gene3D" id="3.40.50.1110">
    <property type="entry name" value="SGNH hydrolase"/>
    <property type="match status" value="1"/>
</dbReference>
<dbReference type="RefSeq" id="WP_109809858.1">
    <property type="nucleotide sequence ID" value="NZ_QGKU01000003.1"/>
</dbReference>
<dbReference type="EMBL" id="QGKU01000003">
    <property type="protein sequence ID" value="PWR04556.1"/>
    <property type="molecule type" value="Genomic_DNA"/>
</dbReference>
<keyword evidence="4" id="KW-0732">Signal</keyword>
<evidence type="ECO:0000256" key="4">
    <source>
        <dbReference type="ARBA" id="ARBA00022729"/>
    </source>
</evidence>
<dbReference type="GO" id="GO:0042121">
    <property type="term" value="P:alginic acid biosynthetic process"/>
    <property type="evidence" value="ECO:0007669"/>
    <property type="project" value="UniProtKB-UniPathway"/>
</dbReference>
<keyword evidence="9" id="KW-1185">Reference proteome</keyword>
<keyword evidence="5" id="KW-0574">Periplasm</keyword>
<dbReference type="SUPFAM" id="SSF52266">
    <property type="entry name" value="SGNH hydrolase"/>
    <property type="match status" value="1"/>
</dbReference>
<comment type="subcellular location">
    <subcellularLocation>
        <location evidence="1">Periplasm</location>
    </subcellularLocation>
</comment>
<dbReference type="InterPro" id="IPR031811">
    <property type="entry name" value="ALGX/ALGJ_SGNH-like"/>
</dbReference>
<gene>
    <name evidence="8" type="ORF">DKT77_00895</name>
</gene>
<keyword evidence="3" id="KW-0808">Transferase</keyword>
<dbReference type="GO" id="GO:0016788">
    <property type="term" value="F:hydrolase activity, acting on ester bonds"/>
    <property type="evidence" value="ECO:0007669"/>
    <property type="project" value="UniProtKB-ARBA"/>
</dbReference>
<dbReference type="OrthoDB" id="7830174at2"/>
<comment type="caution">
    <text evidence="8">The sequence shown here is derived from an EMBL/GenBank/DDBJ whole genome shotgun (WGS) entry which is preliminary data.</text>
</comment>